<feature type="region of interest" description="Disordered" evidence="1">
    <location>
        <begin position="61"/>
        <end position="104"/>
    </location>
</feature>
<dbReference type="GO" id="GO:0019146">
    <property type="term" value="F:arabinose-5-phosphate isomerase activity"/>
    <property type="evidence" value="ECO:0007669"/>
    <property type="project" value="UniProtKB-EC"/>
</dbReference>
<dbReference type="InterPro" id="IPR011990">
    <property type="entry name" value="TPR-like_helical_dom_sf"/>
</dbReference>
<dbReference type="Pfam" id="PF13432">
    <property type="entry name" value="TPR_16"/>
    <property type="match status" value="1"/>
</dbReference>
<dbReference type="SMART" id="SM00028">
    <property type="entry name" value="TPR"/>
    <property type="match status" value="3"/>
</dbReference>
<dbReference type="Pfam" id="PF01380">
    <property type="entry name" value="SIS"/>
    <property type="match status" value="1"/>
</dbReference>
<dbReference type="EC" id="5.3.1.13" evidence="3"/>
<organism evidence="3">
    <name type="scientific">mine drainage metagenome</name>
    <dbReference type="NCBI Taxonomy" id="410659"/>
    <lineage>
        <taxon>unclassified sequences</taxon>
        <taxon>metagenomes</taxon>
        <taxon>ecological metagenomes</taxon>
    </lineage>
</organism>
<evidence type="ECO:0000256" key="1">
    <source>
        <dbReference type="SAM" id="MobiDB-lite"/>
    </source>
</evidence>
<dbReference type="Pfam" id="PF14559">
    <property type="entry name" value="TPR_19"/>
    <property type="match status" value="1"/>
</dbReference>
<evidence type="ECO:0000259" key="2">
    <source>
        <dbReference type="Pfam" id="PF01380"/>
    </source>
</evidence>
<dbReference type="SUPFAM" id="SSF48452">
    <property type="entry name" value="TPR-like"/>
    <property type="match status" value="1"/>
</dbReference>
<comment type="caution">
    <text evidence="3">The sequence shown here is derived from an EMBL/GenBank/DDBJ whole genome shotgun (WGS) entry which is preliminary data.</text>
</comment>
<gene>
    <name evidence="3" type="primary">kdsD_14</name>
    <name evidence="3" type="ORF">GALL_420380</name>
</gene>
<dbReference type="InterPro" id="IPR019734">
    <property type="entry name" value="TPR_rpt"/>
</dbReference>
<dbReference type="EMBL" id="MLJW01001912">
    <property type="protein sequence ID" value="OIQ76283.1"/>
    <property type="molecule type" value="Genomic_DNA"/>
</dbReference>
<protein>
    <submittedName>
        <fullName evidence="3">Arabinose 5-phosphate isomerase KdsD</fullName>
        <ecNumber evidence="3">5.3.1.13</ecNumber>
    </submittedName>
</protein>
<sequence>MITQHDAVLALSNSGETPELTDVVSFCRRFDIPLVAITSRADTALAQAALDNLPSVMDELRRERQSRALQPRLALSHPATSTPDTAAGSETAAPGRVSISVERQTDRDSLDQAYSLLLRGQYEAALRYYSDVAAASPQNLPAQLGRAIALHKLGRLAEARQTYYAVLHLDRHNPQALANLLTIIAHDSPDYAIGQLRRLQADTPGYSPITAQLAEILAKSGHLTEAITEMGAALQDAPDNGLYRLNLAILQDQAGLRDDALTSYRLALISLQGAPTAPLGQIRDRIRYLQQRR</sequence>
<evidence type="ECO:0000313" key="3">
    <source>
        <dbReference type="EMBL" id="OIQ76283.1"/>
    </source>
</evidence>
<dbReference type="GO" id="GO:1901135">
    <property type="term" value="P:carbohydrate derivative metabolic process"/>
    <property type="evidence" value="ECO:0007669"/>
    <property type="project" value="InterPro"/>
</dbReference>
<name>A0A1J5QFI5_9ZZZZ</name>
<feature type="domain" description="SIS" evidence="2">
    <location>
        <begin position="1"/>
        <end position="49"/>
    </location>
</feature>
<dbReference type="InterPro" id="IPR046348">
    <property type="entry name" value="SIS_dom_sf"/>
</dbReference>
<dbReference type="Gene3D" id="3.40.50.10490">
    <property type="entry name" value="Glucose-6-phosphate isomerase like protein, domain 1"/>
    <property type="match status" value="1"/>
</dbReference>
<dbReference type="SUPFAM" id="SSF53697">
    <property type="entry name" value="SIS domain"/>
    <property type="match status" value="1"/>
</dbReference>
<accession>A0A1J5QFI5</accession>
<proteinExistence type="predicted"/>
<dbReference type="InterPro" id="IPR001347">
    <property type="entry name" value="SIS_dom"/>
</dbReference>
<dbReference type="GO" id="GO:0097367">
    <property type="term" value="F:carbohydrate derivative binding"/>
    <property type="evidence" value="ECO:0007669"/>
    <property type="project" value="InterPro"/>
</dbReference>
<dbReference type="AlphaFoldDB" id="A0A1J5QFI5"/>
<reference evidence="3" key="1">
    <citation type="submission" date="2016-10" db="EMBL/GenBank/DDBJ databases">
        <title>Sequence of Gallionella enrichment culture.</title>
        <authorList>
            <person name="Poehlein A."/>
            <person name="Muehling M."/>
            <person name="Daniel R."/>
        </authorList>
    </citation>
    <scope>NUCLEOTIDE SEQUENCE</scope>
</reference>
<keyword evidence="3" id="KW-0413">Isomerase</keyword>
<dbReference type="Gene3D" id="1.25.40.10">
    <property type="entry name" value="Tetratricopeptide repeat domain"/>
    <property type="match status" value="2"/>
</dbReference>